<organism evidence="1 2">
    <name type="scientific">Candidatus Phycorickettsia trachydisci</name>
    <dbReference type="NCBI Taxonomy" id="2115978"/>
    <lineage>
        <taxon>Bacteria</taxon>
        <taxon>Pseudomonadati</taxon>
        <taxon>Pseudomonadota</taxon>
        <taxon>Alphaproteobacteria</taxon>
        <taxon>Rickettsiales</taxon>
        <taxon>Rickettsiaceae</taxon>
        <taxon>Candidatus Phycorickettsia</taxon>
    </lineage>
</organism>
<dbReference type="Gene3D" id="2.40.10.270">
    <property type="entry name" value="Bacteriophage SPP1 head-tail adaptor protein"/>
    <property type="match status" value="1"/>
</dbReference>
<keyword evidence="2" id="KW-1185">Reference proteome</keyword>
<dbReference type="Pfam" id="PF05521">
    <property type="entry name" value="Phage_HCP"/>
    <property type="match status" value="1"/>
</dbReference>
<sequence>MKSLAAELRHPIQIVEYDTRFNTWLARVKTFASIKQLSPKTLKFFEKINFGNMVEASYMLFTIRFTPEIDKSMRIFFKRRYFLIKKIINVEEQDKILEIIAVEIV</sequence>
<accession>A0A2P1P797</accession>
<dbReference type="Proteomes" id="UP000241762">
    <property type="component" value="Chromosome"/>
</dbReference>
<evidence type="ECO:0000313" key="2">
    <source>
        <dbReference type="Proteomes" id="UP000241762"/>
    </source>
</evidence>
<gene>
    <name evidence="1" type="ORF">phytr_1830</name>
</gene>
<evidence type="ECO:0000313" key="1">
    <source>
        <dbReference type="EMBL" id="AVP87141.1"/>
    </source>
</evidence>
<dbReference type="InterPro" id="IPR008767">
    <property type="entry name" value="Phage_SPP1_head-tail_adaptor"/>
</dbReference>
<dbReference type="InterPro" id="IPR038666">
    <property type="entry name" value="SSP1_head-tail_sf"/>
</dbReference>
<dbReference type="RefSeq" id="WP_106874013.1">
    <property type="nucleotide sequence ID" value="NZ_CP027845.1"/>
</dbReference>
<protein>
    <recommendedName>
        <fullName evidence="3">Phage head-tail adaptor</fullName>
    </recommendedName>
</protein>
<dbReference type="EMBL" id="CP027845">
    <property type="protein sequence ID" value="AVP87141.1"/>
    <property type="molecule type" value="Genomic_DNA"/>
</dbReference>
<dbReference type="KEGG" id="ptc:phytr_1830"/>
<name>A0A2P1P797_9RICK</name>
<dbReference type="OrthoDB" id="9808209at2"/>
<evidence type="ECO:0008006" key="3">
    <source>
        <dbReference type="Google" id="ProtNLM"/>
    </source>
</evidence>
<reference evidence="1 2" key="1">
    <citation type="submission" date="2018-03" db="EMBL/GenBank/DDBJ databases">
        <title>A gene transfer event suggests a long-term partnership between eustigmatophyte algae and a novel lineage of endosymbiotic bacteria.</title>
        <authorList>
            <person name="Yurchenko T."/>
            <person name="Sevcikova T."/>
            <person name="Pribyl P."/>
            <person name="El Karkouri K."/>
            <person name="Klimes V."/>
            <person name="Amaral R."/>
            <person name="Zbrankova V."/>
            <person name="Kim E."/>
            <person name="Raoult D."/>
            <person name="Santos L.M.A."/>
            <person name="Elias M."/>
        </authorList>
    </citation>
    <scope>NUCLEOTIDE SEQUENCE [LARGE SCALE GENOMIC DNA]</scope>
    <source>
        <strain evidence="1">CCALA 838</strain>
    </source>
</reference>
<dbReference type="AlphaFoldDB" id="A0A2P1P797"/>
<proteinExistence type="predicted"/>